<feature type="transmembrane region" description="Helical" evidence="8">
    <location>
        <begin position="61"/>
        <end position="83"/>
    </location>
</feature>
<feature type="domain" description="RsgI N-terminal anti-sigma" evidence="9">
    <location>
        <begin position="2"/>
        <end position="49"/>
    </location>
</feature>
<evidence type="ECO:0000256" key="2">
    <source>
        <dbReference type="ARBA" id="ARBA00022475"/>
    </source>
</evidence>
<keyword evidence="3 8" id="KW-0812">Transmembrane</keyword>
<name>A0ABY8EC57_9FIRM</name>
<organism evidence="10 11">
    <name type="scientific">Tepidibacter hydrothermalis</name>
    <dbReference type="NCBI Taxonomy" id="3036126"/>
    <lineage>
        <taxon>Bacteria</taxon>
        <taxon>Bacillati</taxon>
        <taxon>Bacillota</taxon>
        <taxon>Clostridia</taxon>
        <taxon>Peptostreptococcales</taxon>
        <taxon>Peptostreptococcaceae</taxon>
        <taxon>Tepidibacter</taxon>
    </lineage>
</organism>
<evidence type="ECO:0000313" key="10">
    <source>
        <dbReference type="EMBL" id="WFD09169.1"/>
    </source>
</evidence>
<evidence type="ECO:0000313" key="11">
    <source>
        <dbReference type="Proteomes" id="UP001222800"/>
    </source>
</evidence>
<dbReference type="Proteomes" id="UP001222800">
    <property type="component" value="Chromosome"/>
</dbReference>
<comment type="subcellular location">
    <subcellularLocation>
        <location evidence="1">Cell membrane</location>
        <topology evidence="1">Single-pass membrane protein</topology>
    </subcellularLocation>
</comment>
<keyword evidence="2" id="KW-1003">Cell membrane</keyword>
<evidence type="ECO:0000256" key="8">
    <source>
        <dbReference type="SAM" id="Phobius"/>
    </source>
</evidence>
<evidence type="ECO:0000256" key="7">
    <source>
        <dbReference type="SAM" id="MobiDB-lite"/>
    </source>
</evidence>
<evidence type="ECO:0000256" key="4">
    <source>
        <dbReference type="ARBA" id="ARBA00022989"/>
    </source>
</evidence>
<feature type="region of interest" description="Disordered" evidence="7">
    <location>
        <begin position="360"/>
        <end position="475"/>
    </location>
</feature>
<dbReference type="RefSeq" id="WP_277731090.1">
    <property type="nucleotide sequence ID" value="NZ_CP120733.1"/>
</dbReference>
<keyword evidence="6" id="KW-0175">Coiled coil</keyword>
<dbReference type="InterPro" id="IPR024449">
    <property type="entry name" value="Anti-sigma_RsgI_N"/>
</dbReference>
<evidence type="ECO:0000256" key="6">
    <source>
        <dbReference type="SAM" id="Coils"/>
    </source>
</evidence>
<reference evidence="10 11" key="1">
    <citation type="submission" date="2023-03" db="EMBL/GenBank/DDBJ databases">
        <title>Complete genome sequence of Tepidibacter sp. SWIR-1, isolated from a deep-sea hydrothermal vent.</title>
        <authorList>
            <person name="Li X."/>
        </authorList>
    </citation>
    <scope>NUCLEOTIDE SEQUENCE [LARGE SCALE GENOMIC DNA]</scope>
    <source>
        <strain evidence="10 11">SWIR-1</strain>
    </source>
</reference>
<feature type="coiled-coil region" evidence="6">
    <location>
        <begin position="269"/>
        <end position="318"/>
    </location>
</feature>
<dbReference type="EMBL" id="CP120733">
    <property type="protein sequence ID" value="WFD09169.1"/>
    <property type="molecule type" value="Genomic_DNA"/>
</dbReference>
<evidence type="ECO:0000256" key="3">
    <source>
        <dbReference type="ARBA" id="ARBA00022692"/>
    </source>
</evidence>
<proteinExistence type="predicted"/>
<evidence type="ECO:0000256" key="5">
    <source>
        <dbReference type="ARBA" id="ARBA00023136"/>
    </source>
</evidence>
<keyword evidence="11" id="KW-1185">Reference proteome</keyword>
<keyword evidence="5 8" id="KW-0472">Membrane</keyword>
<gene>
    <name evidence="10" type="ORF">P4S50_12320</name>
</gene>
<dbReference type="PROSITE" id="PS51849">
    <property type="entry name" value="RSGI_N"/>
    <property type="match status" value="1"/>
</dbReference>
<evidence type="ECO:0000256" key="1">
    <source>
        <dbReference type="ARBA" id="ARBA00004162"/>
    </source>
</evidence>
<dbReference type="InterPro" id="IPR055431">
    <property type="entry name" value="RsgI_M"/>
</dbReference>
<evidence type="ECO:0000259" key="9">
    <source>
        <dbReference type="PROSITE" id="PS51849"/>
    </source>
</evidence>
<dbReference type="Pfam" id="PF12791">
    <property type="entry name" value="RsgI_N"/>
    <property type="match status" value="1"/>
</dbReference>
<protein>
    <submittedName>
        <fullName evidence="10">Anti-sigma factor domain-containing protein</fullName>
    </submittedName>
</protein>
<dbReference type="Pfam" id="PF23750">
    <property type="entry name" value="RsgI_M"/>
    <property type="match status" value="1"/>
</dbReference>
<keyword evidence="4 8" id="KW-1133">Transmembrane helix</keyword>
<sequence length="475" mass="56162">MRRGMVLKLNNDYALIATDDSDLIRIKRREGMRIGQKIFVLDEDIIFLEEENEKRSIKSNYLKVVATLAACIAIVVLINNIFLKDNRPLYAMVSLDINPSFELGIDDAYNVIQIKAMNDESKNILDTELIGEPLTVVVSEILSDVEKSGYALESDNTVLVSTVSFKNDDDKPLQKVVADGVSLAMSENEVYKSVKVIFIESDEQDLKAAEEQRLSVGKYRLLEMGDHKIDKTTIEKGRVSDLIKKKEIKDDLKMDKTIQIIDGKDLQKLEQIEENIEDIKNRVDQLKDVLNREDFEKIEDLFDDIDIMENQLINEDSEFEELYEVIESLQSIIKLKEDKEVWKEKEPTYFYKKYEEWEEELDDTYEEDEEWEEELDDTYEEDEEWEEELDDTYEEDEEWEEELGDSYEEDEEREEEELDDSYEEDEEWEEEELDDSYEEDGEWEDEKLDDSYEEDGEWEDEKLDDSYEEEVNNDL</sequence>
<accession>A0ABY8EC57</accession>